<dbReference type="PANTHER" id="PTHR19848">
    <property type="entry name" value="WD40 REPEAT PROTEIN"/>
    <property type="match status" value="1"/>
</dbReference>
<dbReference type="PRINTS" id="PR00320">
    <property type="entry name" value="GPROTEINBRPT"/>
</dbReference>
<organism evidence="6 7">
    <name type="scientific">Carpediemonas membranifera</name>
    <dbReference type="NCBI Taxonomy" id="201153"/>
    <lineage>
        <taxon>Eukaryota</taxon>
        <taxon>Metamonada</taxon>
        <taxon>Carpediemonas-like organisms</taxon>
        <taxon>Carpediemonas</taxon>
    </lineage>
</organism>
<dbReference type="InterPro" id="IPR008271">
    <property type="entry name" value="Ser/Thr_kinase_AS"/>
</dbReference>
<evidence type="ECO:0000259" key="5">
    <source>
        <dbReference type="PROSITE" id="PS50011"/>
    </source>
</evidence>
<sequence>MIDYEQHCNECSCTGFEQHRFKKGGFCRACLHFHPIIGGTRSPVAPVKKPKAVRMLNKPAFMKPTPLAAAPVPFRAATTRTEIEPAEQSLKKRIAKQCSECRAVDDMIRDATTRVITPEDKLHINPIGSSPLTVADLSRVLNLFSVVPAAFSMRLTEPDLTVTMKNGKLAADKPDSAVDDLLAAWHARMAECIQTMKGHTNWVLSVAFLPDGTMVTGSWDGTTKLWDKRGVCKESMEHGGKVRCIAVSPDGSTIASSGDNRKIKLWSKRGRLVKTLEGHTNNVNSLAFSRDGKTLVSGSFDKTVRSWDVATGEYRTMKGHSNWVLSVAISPDRKTIVSESLGDTIRVWDAESGRLEQTLEGHKNCVITVAISPDGKSIVSGSDEMIKVWDAESGRLEQTLEGHTNSVTTVAISPDGALLASGSWDKTTRLWDTRTWECVAVLRGHASFVNSVAFSPDGRTLASGSDDNTVKLWSIGSGECFETLRGHDHWVRCVVFSPDGSTLLSGSDDKTAKQWHIKHSPEIEEVCAQPTLGADIRLPSDDSPLYLADLARVVIHILATGLPRSFEMRLAHPHRCRVSMDRRKFLHAEKADDEVTKVLEIFNAIRCEARPRAVTLSGKLKAHPLLACDTVPVQVTPCLTALTGRLGQARRSPDTRMAEYQAVIAQARDAVRTLEGRAGQYSDAQALVKRVKEYETRKSLPSVEVMADVLKAADEETLSLGAEIKAGYAVLRDFLQPHRQEHWQYACKVAMSEDNSKTLRELHGFLATAEDHVVAFTEAADIMREFRRVGDAQHLQRKIADLEDDIRYLMRHRKHAQIAETEQELADARARFARMQVIIARCTPKLVRLCPELRGITDPPASLFAELRKMGLAHLMDLPEMRADLSLSDFTVESTISENRAQCQIVTRDGQTFFAKTFKLDNEHQRKLCDREAGILSRMAHSPAVPRLHFVLVNLAEQTCTIVMERLERPLRDAPADSPDSLRRLLHGLLTAIHDLHSAGICHRDLKPENVMLREGHPVFVDFETASNMDAVNMTATGVNMGTLAFSAPEEIAARTAGKKLKHREHQAADVYHAGLTMLGAMAPDYPAFCQMLLSLITSDLAAASTVNEDSLCTALLATVAVPDALCEVLSGMLATHPEARWSVRRALADGLFAASANELDPEVDLNAASNRFSTAHAFVDAIDRARLQMFREDPLDLALDDNLSNTLTNIGACEEDLLAVPATLSGKESAKALPDLVVELPRVTVRQTIGAMRFSVPIFREGTLVFMPDALDYPIDDLRPVLLGLGRVLQLMLLDGIRLPADMVSNAWLVALAGGRIDLAALMPLVDRALQRSIAEAAVVCPLDGFEGDRKAYRSDVLSRFTDRMQLIRSGMTARTEFSEMIAALTAAQLRALLVRPNPLTVDAVMAVLRFPADSQGVQDALRAVLEDDETRRRFAFHLFGGQLPQPGSVGVTLHEHHRVYADCAGGVQLPRLEDAGEMRQAVLDSAPATAGTAADFYVIPRRQQAYSRAEIRTLVEQNDILQTCPLVTLGRGAAVDVPVIRRCPTCGELTSREGDLNSCKMSTCPCGQDFCHKCLLRVANHEEHMAHYGGQCEMAPRQTVDLPEGVTRELTVTCPWCHRSATVSANRRQVTCSECGRSINARAV</sequence>
<dbReference type="SMART" id="SM00220">
    <property type="entry name" value="S_TKc"/>
    <property type="match status" value="1"/>
</dbReference>
<evidence type="ECO:0000256" key="4">
    <source>
        <dbReference type="SAM" id="Coils"/>
    </source>
</evidence>
<keyword evidence="4" id="KW-0175">Coiled coil</keyword>
<dbReference type="InterPro" id="IPR020472">
    <property type="entry name" value="WD40_PAC1"/>
</dbReference>
<keyword evidence="6" id="KW-0808">Transferase</keyword>
<dbReference type="SUPFAM" id="SSF57850">
    <property type="entry name" value="RING/U-box"/>
    <property type="match status" value="1"/>
</dbReference>
<feature type="repeat" description="WD" evidence="3">
    <location>
        <begin position="442"/>
        <end position="483"/>
    </location>
</feature>
<dbReference type="PANTHER" id="PTHR19848:SF8">
    <property type="entry name" value="F-BOX AND WD REPEAT DOMAIN CONTAINING 7"/>
    <property type="match status" value="1"/>
</dbReference>
<dbReference type="InterPro" id="IPR011009">
    <property type="entry name" value="Kinase-like_dom_sf"/>
</dbReference>
<evidence type="ECO:0000313" key="6">
    <source>
        <dbReference type="EMBL" id="KAG9397021.1"/>
    </source>
</evidence>
<dbReference type="InterPro" id="IPR000719">
    <property type="entry name" value="Prot_kinase_dom"/>
</dbReference>
<gene>
    <name evidence="6" type="ORF">J8273_1372</name>
</gene>
<keyword evidence="6" id="KW-0418">Kinase</keyword>
<keyword evidence="2" id="KW-0677">Repeat</keyword>
<feature type="repeat" description="WD" evidence="3">
    <location>
        <begin position="196"/>
        <end position="227"/>
    </location>
</feature>
<dbReference type="InterPro" id="IPR015943">
    <property type="entry name" value="WD40/YVTN_repeat-like_dom_sf"/>
</dbReference>
<comment type="caution">
    <text evidence="6">The sequence shown here is derived from an EMBL/GenBank/DDBJ whole genome shotgun (WGS) entry which is preliminary data.</text>
</comment>
<dbReference type="GO" id="GO:0004672">
    <property type="term" value="F:protein kinase activity"/>
    <property type="evidence" value="ECO:0007669"/>
    <property type="project" value="InterPro"/>
</dbReference>
<dbReference type="Pfam" id="PF00069">
    <property type="entry name" value="Pkinase"/>
    <property type="match status" value="1"/>
</dbReference>
<dbReference type="EMBL" id="JAHDYR010000004">
    <property type="protein sequence ID" value="KAG9397021.1"/>
    <property type="molecule type" value="Genomic_DNA"/>
</dbReference>
<accession>A0A8J6AX37</accession>
<feature type="coiled-coil region" evidence="4">
    <location>
        <begin position="792"/>
        <end position="838"/>
    </location>
</feature>
<keyword evidence="1 3" id="KW-0853">WD repeat</keyword>
<dbReference type="Gene3D" id="1.10.510.10">
    <property type="entry name" value="Transferase(Phosphotransferase) domain 1"/>
    <property type="match status" value="1"/>
</dbReference>
<evidence type="ECO:0000313" key="7">
    <source>
        <dbReference type="Proteomes" id="UP000717585"/>
    </source>
</evidence>
<dbReference type="PROSITE" id="PS00108">
    <property type="entry name" value="PROTEIN_KINASE_ST"/>
    <property type="match status" value="1"/>
</dbReference>
<dbReference type="Pfam" id="PF00400">
    <property type="entry name" value="WD40"/>
    <property type="match status" value="8"/>
</dbReference>
<feature type="repeat" description="WD" evidence="3">
    <location>
        <begin position="400"/>
        <end position="441"/>
    </location>
</feature>
<dbReference type="PROSITE" id="PS50011">
    <property type="entry name" value="PROTEIN_KINASE_DOM"/>
    <property type="match status" value="1"/>
</dbReference>
<proteinExistence type="predicted"/>
<feature type="repeat" description="WD" evidence="3">
    <location>
        <begin position="235"/>
        <end position="267"/>
    </location>
</feature>
<keyword evidence="7" id="KW-1185">Reference proteome</keyword>
<dbReference type="GO" id="GO:0005524">
    <property type="term" value="F:ATP binding"/>
    <property type="evidence" value="ECO:0007669"/>
    <property type="project" value="InterPro"/>
</dbReference>
<feature type="domain" description="Protein kinase" evidence="5">
    <location>
        <begin position="864"/>
        <end position="1153"/>
    </location>
</feature>
<dbReference type="PROSITE" id="PS00678">
    <property type="entry name" value="WD_REPEATS_1"/>
    <property type="match status" value="2"/>
</dbReference>
<name>A0A8J6AX37_9EUKA</name>
<dbReference type="PROSITE" id="PS50294">
    <property type="entry name" value="WD_REPEATS_REGION"/>
    <property type="match status" value="8"/>
</dbReference>
<dbReference type="CDD" id="cd00200">
    <property type="entry name" value="WD40"/>
    <property type="match status" value="1"/>
</dbReference>
<feature type="repeat" description="WD" evidence="3">
    <location>
        <begin position="484"/>
        <end position="525"/>
    </location>
</feature>
<dbReference type="InterPro" id="IPR011047">
    <property type="entry name" value="Quinoprotein_ADH-like_sf"/>
</dbReference>
<dbReference type="SUPFAM" id="SSF50998">
    <property type="entry name" value="Quinoprotein alcohol dehydrogenase-like"/>
    <property type="match status" value="2"/>
</dbReference>
<dbReference type="PROSITE" id="PS50082">
    <property type="entry name" value="WD_REPEATS_2"/>
    <property type="match status" value="8"/>
</dbReference>
<dbReference type="Proteomes" id="UP000717585">
    <property type="component" value="Unassembled WGS sequence"/>
</dbReference>
<dbReference type="SUPFAM" id="SSF56112">
    <property type="entry name" value="Protein kinase-like (PK-like)"/>
    <property type="match status" value="1"/>
</dbReference>
<feature type="repeat" description="WD" evidence="3">
    <location>
        <begin position="359"/>
        <end position="399"/>
    </location>
</feature>
<reference evidence="6" key="1">
    <citation type="submission" date="2021-05" db="EMBL/GenBank/DDBJ databases">
        <title>A free-living protist that lacks canonical eukaryotic 1 DNA replication and segregation systems.</title>
        <authorList>
            <person name="Salas-Leiva D.E."/>
            <person name="Tromer E.C."/>
            <person name="Curtis B.A."/>
            <person name="Jerlstrom-Hultqvist J."/>
            <person name="Kolisko M."/>
            <person name="Yi Z."/>
            <person name="Salas-Leiva J.S."/>
            <person name="Gallot-Lavallee L."/>
            <person name="Kops G.J.P.L."/>
            <person name="Archibald J.M."/>
            <person name="Simpson A.G.B."/>
            <person name="Roger A.J."/>
        </authorList>
    </citation>
    <scope>NUCLEOTIDE SEQUENCE</scope>
    <source>
        <strain evidence="6">BICM</strain>
    </source>
</reference>
<feature type="repeat" description="WD" evidence="3">
    <location>
        <begin position="317"/>
        <end position="358"/>
    </location>
</feature>
<evidence type="ECO:0000256" key="1">
    <source>
        <dbReference type="ARBA" id="ARBA00022574"/>
    </source>
</evidence>
<protein>
    <submittedName>
        <fullName evidence="6">Protein kinase domain</fullName>
    </submittedName>
</protein>
<dbReference type="InterPro" id="IPR019775">
    <property type="entry name" value="WD40_repeat_CS"/>
</dbReference>
<feature type="repeat" description="WD" evidence="3">
    <location>
        <begin position="276"/>
        <end position="317"/>
    </location>
</feature>
<evidence type="ECO:0000256" key="3">
    <source>
        <dbReference type="PROSITE-ProRule" id="PRU00221"/>
    </source>
</evidence>
<dbReference type="Gene3D" id="2.130.10.10">
    <property type="entry name" value="YVTN repeat-like/Quinoprotein amine dehydrogenase"/>
    <property type="match status" value="3"/>
</dbReference>
<dbReference type="InterPro" id="IPR001680">
    <property type="entry name" value="WD40_rpt"/>
</dbReference>
<dbReference type="SMART" id="SM00320">
    <property type="entry name" value="WD40"/>
    <property type="match status" value="8"/>
</dbReference>
<evidence type="ECO:0000256" key="2">
    <source>
        <dbReference type="ARBA" id="ARBA00022737"/>
    </source>
</evidence>